<protein>
    <submittedName>
        <fullName evidence="2">DNA polymerase V</fullName>
    </submittedName>
</protein>
<dbReference type="AlphaFoldDB" id="A0A4R1XT72"/>
<reference evidence="2 3" key="1">
    <citation type="submission" date="2019-03" db="EMBL/GenBank/DDBJ databases">
        <title>Genomic analyses of the natural microbiome of Caenorhabditis elegans.</title>
        <authorList>
            <person name="Samuel B."/>
        </authorList>
    </citation>
    <scope>NUCLEOTIDE SEQUENCE [LARGE SCALE GENOMIC DNA]</scope>
    <source>
        <strain evidence="2 3">JUb89</strain>
    </source>
</reference>
<evidence type="ECO:0000259" key="1">
    <source>
        <dbReference type="Pfam" id="PF00717"/>
    </source>
</evidence>
<organism evidence="2 3">
    <name type="scientific">Acinetobacter calcoaceticus</name>
    <dbReference type="NCBI Taxonomy" id="471"/>
    <lineage>
        <taxon>Bacteria</taxon>
        <taxon>Pseudomonadati</taxon>
        <taxon>Pseudomonadota</taxon>
        <taxon>Gammaproteobacteria</taxon>
        <taxon>Moraxellales</taxon>
        <taxon>Moraxellaceae</taxon>
        <taxon>Acinetobacter</taxon>
        <taxon>Acinetobacter calcoaceticus/baumannii complex</taxon>
    </lineage>
</organism>
<proteinExistence type="predicted"/>
<dbReference type="EMBL" id="SLVJ01000013">
    <property type="protein sequence ID" value="TCM66442.1"/>
    <property type="molecule type" value="Genomic_DNA"/>
</dbReference>
<name>A0A4R1XT72_ACICA</name>
<comment type="caution">
    <text evidence="2">The sequence shown here is derived from an EMBL/GenBank/DDBJ whole genome shotgun (WGS) entry which is preliminary data.</text>
</comment>
<dbReference type="PANTHER" id="PTHR33516:SF2">
    <property type="entry name" value="LEXA REPRESSOR-RELATED"/>
    <property type="match status" value="1"/>
</dbReference>
<evidence type="ECO:0000313" key="3">
    <source>
        <dbReference type="Proteomes" id="UP000294963"/>
    </source>
</evidence>
<feature type="domain" description="Peptidase S24/S26A/S26B/S26C" evidence="1">
    <location>
        <begin position="75"/>
        <end position="196"/>
    </location>
</feature>
<dbReference type="InterPro" id="IPR039418">
    <property type="entry name" value="LexA-like"/>
</dbReference>
<dbReference type="Gene3D" id="2.10.109.10">
    <property type="entry name" value="Umud Fragment, subunit A"/>
    <property type="match status" value="1"/>
</dbReference>
<keyword evidence="3" id="KW-1185">Reference proteome</keyword>
<dbReference type="Pfam" id="PF00717">
    <property type="entry name" value="Peptidase_S24"/>
    <property type="match status" value="1"/>
</dbReference>
<dbReference type="InterPro" id="IPR050077">
    <property type="entry name" value="LexA_repressor"/>
</dbReference>
<evidence type="ECO:0000313" key="2">
    <source>
        <dbReference type="EMBL" id="TCM66442.1"/>
    </source>
</evidence>
<dbReference type="Proteomes" id="UP000294963">
    <property type="component" value="Unassembled WGS sequence"/>
</dbReference>
<sequence>MNQPISAQNAAYLDLSTVVFRMKYHRTPFLTMHRSIKTTKKMTYTHPMDTTPIAVHPQLQQLKIGQHLEIFYPLESVAAGFPSPAQDYTERTIDLNTFLIRNPPATFLVRVESLSMQNIGIEIGDHILIDRSLQPQHGDIVLALINNEFTVKRFMYEQPPQHGNSTQAKVWLKAENTAFPDIYPHSAEQLEIWGVVTFILKKLK</sequence>
<dbReference type="SUPFAM" id="SSF51306">
    <property type="entry name" value="LexA/Signal peptidase"/>
    <property type="match status" value="1"/>
</dbReference>
<dbReference type="InterPro" id="IPR036286">
    <property type="entry name" value="LexA/Signal_pep-like_sf"/>
</dbReference>
<gene>
    <name evidence="2" type="ORF">EC844_11342</name>
</gene>
<dbReference type="InterPro" id="IPR015927">
    <property type="entry name" value="Peptidase_S24_S26A/B/C"/>
</dbReference>
<dbReference type="NCBIfam" id="NF007621">
    <property type="entry name" value="PRK10276.1"/>
    <property type="match status" value="1"/>
</dbReference>
<dbReference type="PANTHER" id="PTHR33516">
    <property type="entry name" value="LEXA REPRESSOR"/>
    <property type="match status" value="1"/>
</dbReference>
<accession>A0A4R1XT72</accession>
<dbReference type="CDD" id="cd06529">
    <property type="entry name" value="S24_LexA-like"/>
    <property type="match status" value="1"/>
</dbReference>